<reference evidence="2" key="2">
    <citation type="submission" date="2025-08" db="UniProtKB">
        <authorList>
            <consortium name="RefSeq"/>
        </authorList>
    </citation>
    <scope>IDENTIFICATION</scope>
    <source>
        <tissue evidence="2">Leaf</tissue>
    </source>
</reference>
<accession>A0ABM0Y8E0</accession>
<dbReference type="RefSeq" id="XP_010497140.2">
    <property type="nucleotide sequence ID" value="XM_010498838.2"/>
</dbReference>
<dbReference type="InterPro" id="IPR011009">
    <property type="entry name" value="Kinase-like_dom_sf"/>
</dbReference>
<proteinExistence type="predicted"/>
<dbReference type="GeneID" id="104774174"/>
<protein>
    <submittedName>
        <fullName evidence="2">Receptor-like serine/threonine-protein kinase SD1-7</fullName>
    </submittedName>
</protein>
<dbReference type="Proteomes" id="UP000694864">
    <property type="component" value="Unplaced"/>
</dbReference>
<sequence length="112" mass="12799">MSEEYALHGKMSERSDIFSFGVNLLEIVTGKRNIEFCNYYHGDSMLDYVWRHFDEGNSLQVVDPNFVDSSLVEEEVVRCIQVALLCVQQDVDDRPSTESVALMLATTMMEIP</sequence>
<gene>
    <name evidence="2" type="primary">LOC104774174</name>
</gene>
<dbReference type="PANTHER" id="PTHR27006:SF606">
    <property type="entry name" value="INTERLEUKIN-1 RECEPTOR-ASSOCIATED KINASE 4"/>
    <property type="match status" value="1"/>
</dbReference>
<evidence type="ECO:0000313" key="1">
    <source>
        <dbReference type="Proteomes" id="UP000694864"/>
    </source>
</evidence>
<feature type="non-terminal residue" evidence="2">
    <location>
        <position position="112"/>
    </location>
</feature>
<reference evidence="1" key="1">
    <citation type="journal article" date="2014" name="Nat. Commun.">
        <title>The emerging biofuel crop Camelina sativa retains a highly undifferentiated hexaploid genome structure.</title>
        <authorList>
            <person name="Kagale S."/>
            <person name="Koh C."/>
            <person name="Nixon J."/>
            <person name="Bollina V."/>
            <person name="Clarke W.E."/>
            <person name="Tuteja R."/>
            <person name="Spillane C."/>
            <person name="Robinson S.J."/>
            <person name="Links M.G."/>
            <person name="Clarke C."/>
            <person name="Higgins E.E."/>
            <person name="Huebert T."/>
            <person name="Sharpe A.G."/>
            <person name="Parkin I.A."/>
        </authorList>
    </citation>
    <scope>NUCLEOTIDE SEQUENCE [LARGE SCALE GENOMIC DNA]</scope>
    <source>
        <strain evidence="1">cv. DH55</strain>
    </source>
</reference>
<organism evidence="1 2">
    <name type="scientific">Camelina sativa</name>
    <name type="common">False flax</name>
    <name type="synonym">Myagrum sativum</name>
    <dbReference type="NCBI Taxonomy" id="90675"/>
    <lineage>
        <taxon>Eukaryota</taxon>
        <taxon>Viridiplantae</taxon>
        <taxon>Streptophyta</taxon>
        <taxon>Embryophyta</taxon>
        <taxon>Tracheophyta</taxon>
        <taxon>Spermatophyta</taxon>
        <taxon>Magnoliopsida</taxon>
        <taxon>eudicotyledons</taxon>
        <taxon>Gunneridae</taxon>
        <taxon>Pentapetalae</taxon>
        <taxon>rosids</taxon>
        <taxon>malvids</taxon>
        <taxon>Brassicales</taxon>
        <taxon>Brassicaceae</taxon>
        <taxon>Camelineae</taxon>
        <taxon>Camelina</taxon>
    </lineage>
</organism>
<dbReference type="Gene3D" id="1.10.510.10">
    <property type="entry name" value="Transferase(Phosphotransferase) domain 1"/>
    <property type="match status" value="1"/>
</dbReference>
<name>A0ABM0Y8E0_CAMSA</name>
<dbReference type="SUPFAM" id="SSF56112">
    <property type="entry name" value="Protein kinase-like (PK-like)"/>
    <property type="match status" value="1"/>
</dbReference>
<evidence type="ECO:0000313" key="2">
    <source>
        <dbReference type="RefSeq" id="XP_010497140.2"/>
    </source>
</evidence>
<dbReference type="PANTHER" id="PTHR27006">
    <property type="entry name" value="PROMASTIGOTE SURFACE ANTIGEN PROTEIN PSA"/>
    <property type="match status" value="1"/>
</dbReference>
<keyword evidence="1" id="KW-1185">Reference proteome</keyword>